<gene>
    <name evidence="1" type="ORF">JAAARDRAFT_671651</name>
</gene>
<name>A0A067PUP7_9AGAM</name>
<dbReference type="EMBL" id="KL197717">
    <property type="protein sequence ID" value="KDQ58548.1"/>
    <property type="molecule type" value="Genomic_DNA"/>
</dbReference>
<proteinExistence type="predicted"/>
<dbReference type="InParanoid" id="A0A067PUP7"/>
<protein>
    <submittedName>
        <fullName evidence="1">Uncharacterized protein</fullName>
    </submittedName>
</protein>
<keyword evidence="2" id="KW-1185">Reference proteome</keyword>
<dbReference type="AlphaFoldDB" id="A0A067PUP7"/>
<evidence type="ECO:0000313" key="1">
    <source>
        <dbReference type="EMBL" id="KDQ58548.1"/>
    </source>
</evidence>
<dbReference type="HOGENOM" id="CLU_2705158_0_0_1"/>
<organism evidence="1 2">
    <name type="scientific">Jaapia argillacea MUCL 33604</name>
    <dbReference type="NCBI Taxonomy" id="933084"/>
    <lineage>
        <taxon>Eukaryota</taxon>
        <taxon>Fungi</taxon>
        <taxon>Dikarya</taxon>
        <taxon>Basidiomycota</taxon>
        <taxon>Agaricomycotina</taxon>
        <taxon>Agaricomycetes</taxon>
        <taxon>Agaricomycetidae</taxon>
        <taxon>Jaapiales</taxon>
        <taxon>Jaapiaceae</taxon>
        <taxon>Jaapia</taxon>
    </lineage>
</organism>
<dbReference type="Proteomes" id="UP000027265">
    <property type="component" value="Unassembled WGS sequence"/>
</dbReference>
<sequence length="73" mass="8263">MKSRSAIDCTLSIWTIVTFLRSEGFSSRLALLLYDVPCPSVRRSWCKITLETCHTIAFMFGLSSQKSCQTILL</sequence>
<evidence type="ECO:0000313" key="2">
    <source>
        <dbReference type="Proteomes" id="UP000027265"/>
    </source>
</evidence>
<accession>A0A067PUP7</accession>
<reference evidence="2" key="1">
    <citation type="journal article" date="2014" name="Proc. Natl. Acad. Sci. U.S.A.">
        <title>Extensive sampling of basidiomycete genomes demonstrates inadequacy of the white-rot/brown-rot paradigm for wood decay fungi.</title>
        <authorList>
            <person name="Riley R."/>
            <person name="Salamov A.A."/>
            <person name="Brown D.W."/>
            <person name="Nagy L.G."/>
            <person name="Floudas D."/>
            <person name="Held B.W."/>
            <person name="Levasseur A."/>
            <person name="Lombard V."/>
            <person name="Morin E."/>
            <person name="Otillar R."/>
            <person name="Lindquist E.A."/>
            <person name="Sun H."/>
            <person name="LaButti K.M."/>
            <person name="Schmutz J."/>
            <person name="Jabbour D."/>
            <person name="Luo H."/>
            <person name="Baker S.E."/>
            <person name="Pisabarro A.G."/>
            <person name="Walton J.D."/>
            <person name="Blanchette R.A."/>
            <person name="Henrissat B."/>
            <person name="Martin F."/>
            <person name="Cullen D."/>
            <person name="Hibbett D.S."/>
            <person name="Grigoriev I.V."/>
        </authorList>
    </citation>
    <scope>NUCLEOTIDE SEQUENCE [LARGE SCALE GENOMIC DNA]</scope>
    <source>
        <strain evidence="2">MUCL 33604</strain>
    </source>
</reference>